<feature type="region of interest" description="Disordered" evidence="1">
    <location>
        <begin position="31"/>
        <end position="60"/>
    </location>
</feature>
<proteinExistence type="predicted"/>
<feature type="compositionally biased region" description="Low complexity" evidence="1">
    <location>
        <begin position="37"/>
        <end position="50"/>
    </location>
</feature>
<organism evidence="2 3">
    <name type="scientific">Paraburkholderia dinghuensis</name>
    <dbReference type="NCBI Taxonomy" id="2305225"/>
    <lineage>
        <taxon>Bacteria</taxon>
        <taxon>Pseudomonadati</taxon>
        <taxon>Pseudomonadota</taxon>
        <taxon>Betaproteobacteria</taxon>
        <taxon>Burkholderiales</taxon>
        <taxon>Burkholderiaceae</taxon>
        <taxon>Paraburkholderia</taxon>
    </lineage>
</organism>
<gene>
    <name evidence="2" type="ORF">D1Y85_22480</name>
</gene>
<dbReference type="AlphaFoldDB" id="A0A3N6MKX0"/>
<feature type="region of interest" description="Disordered" evidence="1">
    <location>
        <begin position="125"/>
        <end position="208"/>
    </location>
</feature>
<dbReference type="Proteomes" id="UP000272778">
    <property type="component" value="Unassembled WGS sequence"/>
</dbReference>
<dbReference type="EMBL" id="RQIS01000020">
    <property type="protein sequence ID" value="RQH02065.1"/>
    <property type="molecule type" value="Genomic_DNA"/>
</dbReference>
<keyword evidence="3" id="KW-1185">Reference proteome</keyword>
<evidence type="ECO:0000256" key="1">
    <source>
        <dbReference type="SAM" id="MobiDB-lite"/>
    </source>
</evidence>
<reference evidence="2 3" key="1">
    <citation type="submission" date="2018-11" db="EMBL/GenBank/DDBJ databases">
        <title>Paraburkholderia sp. DHOA04, isolated from soil.</title>
        <authorList>
            <person name="Gao Z.-H."/>
            <person name="Qiu L.-H."/>
            <person name="Fu J.-C."/>
        </authorList>
    </citation>
    <scope>NUCLEOTIDE SEQUENCE [LARGE SCALE GENOMIC DNA]</scope>
    <source>
        <strain evidence="2 3">DHOA04</strain>
    </source>
</reference>
<dbReference type="RefSeq" id="WP_124153283.1">
    <property type="nucleotide sequence ID" value="NZ_RQIS01000020.1"/>
</dbReference>
<dbReference type="OrthoDB" id="9103088at2"/>
<name>A0A3N6MKX0_9BURK</name>
<feature type="compositionally biased region" description="Low complexity" evidence="1">
    <location>
        <begin position="193"/>
        <end position="206"/>
    </location>
</feature>
<protein>
    <submittedName>
        <fullName evidence="2">Uncharacterized protein</fullName>
    </submittedName>
</protein>
<comment type="caution">
    <text evidence="2">The sequence shown here is derived from an EMBL/GenBank/DDBJ whole genome shotgun (WGS) entry which is preliminary data.</text>
</comment>
<accession>A0A3N6MKX0</accession>
<evidence type="ECO:0000313" key="3">
    <source>
        <dbReference type="Proteomes" id="UP000272778"/>
    </source>
</evidence>
<sequence length="225" mass="23135">MSAIAASSSGTMTPAELKAVREAYEAGYKAAHAEVPASQSGGAAQEAATAPPRHNIVDMKETYSDGGDVETVQEIPVSSAPLPAQKAPAPHVAKVAQAPHAAAAPAKVPSRDQLIAEFCSAASVHAAGNPPPQPAHPAAVTAREDQVPDDGEDDSQAQAVTPQQFEADAQAYAREMSRTDDAQTDAQPAIQTASAEAPSPSGPAAPRRFWSAQYHTWITVGNSGQ</sequence>
<evidence type="ECO:0000313" key="2">
    <source>
        <dbReference type="EMBL" id="RQH02065.1"/>
    </source>
</evidence>